<dbReference type="InterPro" id="IPR003710">
    <property type="entry name" value="ApbA"/>
</dbReference>
<gene>
    <name evidence="13" type="ORF">ADINL_1393</name>
</gene>
<evidence type="ECO:0000256" key="9">
    <source>
        <dbReference type="ARBA" id="ARBA00048793"/>
    </source>
</evidence>
<dbReference type="InterPro" id="IPR036291">
    <property type="entry name" value="NAD(P)-bd_dom_sf"/>
</dbReference>
<dbReference type="GO" id="GO:0015940">
    <property type="term" value="P:pantothenate biosynthetic process"/>
    <property type="evidence" value="ECO:0007669"/>
    <property type="project" value="UniProtKB-UniPathway"/>
</dbReference>
<evidence type="ECO:0000256" key="2">
    <source>
        <dbReference type="ARBA" id="ARBA00007870"/>
    </source>
</evidence>
<name>A0A063Y7R4_9GAMM</name>
<dbReference type="GO" id="GO:0050661">
    <property type="term" value="F:NADP binding"/>
    <property type="evidence" value="ECO:0007669"/>
    <property type="project" value="TreeGrafter"/>
</dbReference>
<dbReference type="InterPro" id="IPR013328">
    <property type="entry name" value="6PGD_dom2"/>
</dbReference>
<evidence type="ECO:0000256" key="4">
    <source>
        <dbReference type="ARBA" id="ARBA00019465"/>
    </source>
</evidence>
<dbReference type="InterPro" id="IPR013752">
    <property type="entry name" value="KPA_reductase"/>
</dbReference>
<feature type="domain" description="Ketopantoate reductase C-terminal" evidence="12">
    <location>
        <begin position="169"/>
        <end position="292"/>
    </location>
</feature>
<evidence type="ECO:0000313" key="14">
    <source>
        <dbReference type="Proteomes" id="UP000027318"/>
    </source>
</evidence>
<evidence type="ECO:0000256" key="7">
    <source>
        <dbReference type="ARBA" id="ARBA00023002"/>
    </source>
</evidence>
<sequence>MIWHILGAGAIGSLFAIRLQQAGSTVQLLLRQPQTEDYYQLHLHKGKDTQAYLLPWQPVTQATAISHLLIATKAPDTLTALDSLASRVQPNADIVLLQNGMGQHEAVCRAFPQARIWAAVTTAGVWRPDANTLIQVSEGHTEIGPLQNTPTNMPKGWNTMTPPPAETADIYLSLWRKLAINCAINPLTARYRCRNGELVSDPQRRAVLLQLCHEIEQVTQALGLSLFDTSLADRVVHIAEQTAQNRSSMLTDLLNQRPTEIDYITGYLCQQAQQLNIHLPLNEQLLTEIKQLSVQTHRAKLGEN</sequence>
<dbReference type="STRING" id="267850.ADINL_1393"/>
<dbReference type="RefSeq" id="WP_036545243.1">
    <property type="nucleotide sequence ID" value="NZ_JMSZ01000016.1"/>
</dbReference>
<dbReference type="Pfam" id="PF02558">
    <property type="entry name" value="ApbA"/>
    <property type="match status" value="1"/>
</dbReference>
<dbReference type="PANTHER" id="PTHR43765:SF2">
    <property type="entry name" value="2-DEHYDROPANTOATE 2-REDUCTASE"/>
    <property type="match status" value="1"/>
</dbReference>
<proteinExistence type="inferred from homology"/>
<dbReference type="Pfam" id="PF08546">
    <property type="entry name" value="ApbA_C"/>
    <property type="match status" value="1"/>
</dbReference>
<dbReference type="NCBIfam" id="TIGR00745">
    <property type="entry name" value="apbA_panE"/>
    <property type="match status" value="1"/>
</dbReference>
<organism evidence="13 14">
    <name type="scientific">Nitrincola lacisaponensis</name>
    <dbReference type="NCBI Taxonomy" id="267850"/>
    <lineage>
        <taxon>Bacteria</taxon>
        <taxon>Pseudomonadati</taxon>
        <taxon>Pseudomonadota</taxon>
        <taxon>Gammaproteobacteria</taxon>
        <taxon>Oceanospirillales</taxon>
        <taxon>Oceanospirillaceae</taxon>
        <taxon>Nitrincola</taxon>
    </lineage>
</organism>
<evidence type="ECO:0000256" key="8">
    <source>
        <dbReference type="ARBA" id="ARBA00032024"/>
    </source>
</evidence>
<keyword evidence="6 10" id="KW-0521">NADP</keyword>
<comment type="catalytic activity">
    <reaction evidence="9 10">
        <text>(R)-pantoate + NADP(+) = 2-dehydropantoate + NADPH + H(+)</text>
        <dbReference type="Rhea" id="RHEA:16233"/>
        <dbReference type="ChEBI" id="CHEBI:11561"/>
        <dbReference type="ChEBI" id="CHEBI:15378"/>
        <dbReference type="ChEBI" id="CHEBI:15980"/>
        <dbReference type="ChEBI" id="CHEBI:57783"/>
        <dbReference type="ChEBI" id="CHEBI:58349"/>
        <dbReference type="EC" id="1.1.1.169"/>
    </reaction>
</comment>
<keyword evidence="7 10" id="KW-0560">Oxidoreductase</keyword>
<evidence type="ECO:0000259" key="11">
    <source>
        <dbReference type="Pfam" id="PF02558"/>
    </source>
</evidence>
<comment type="similarity">
    <text evidence="2 10">Belongs to the ketopantoate reductase family.</text>
</comment>
<keyword evidence="14" id="KW-1185">Reference proteome</keyword>
<dbReference type="GO" id="GO:0005737">
    <property type="term" value="C:cytoplasm"/>
    <property type="evidence" value="ECO:0007669"/>
    <property type="project" value="TreeGrafter"/>
</dbReference>
<dbReference type="PANTHER" id="PTHR43765">
    <property type="entry name" value="2-DEHYDROPANTOATE 2-REDUCTASE-RELATED"/>
    <property type="match status" value="1"/>
</dbReference>
<dbReference type="SUPFAM" id="SSF48179">
    <property type="entry name" value="6-phosphogluconate dehydrogenase C-terminal domain-like"/>
    <property type="match status" value="1"/>
</dbReference>
<dbReference type="OrthoDB" id="6530772at2"/>
<feature type="domain" description="Ketopantoate reductase N-terminal" evidence="11">
    <location>
        <begin position="3"/>
        <end position="147"/>
    </location>
</feature>
<evidence type="ECO:0000259" key="12">
    <source>
        <dbReference type="Pfam" id="PF08546"/>
    </source>
</evidence>
<dbReference type="AlphaFoldDB" id="A0A063Y7R4"/>
<dbReference type="Gene3D" id="3.40.50.720">
    <property type="entry name" value="NAD(P)-binding Rossmann-like Domain"/>
    <property type="match status" value="1"/>
</dbReference>
<dbReference type="Proteomes" id="UP000027318">
    <property type="component" value="Unassembled WGS sequence"/>
</dbReference>
<dbReference type="GO" id="GO:0008677">
    <property type="term" value="F:2-dehydropantoate 2-reductase activity"/>
    <property type="evidence" value="ECO:0007669"/>
    <property type="project" value="UniProtKB-EC"/>
</dbReference>
<dbReference type="InterPro" id="IPR008927">
    <property type="entry name" value="6-PGluconate_DH-like_C_sf"/>
</dbReference>
<reference evidence="13 14" key="1">
    <citation type="journal article" date="2005" name="Int. J. Syst. Evol. Microbiol.">
        <title>Nitrincola lacisaponensis gen. nov., sp. nov., a novel alkaliphilic bacterium isolated from an alkaline, saline lake.</title>
        <authorList>
            <person name="Dimitriu P.A."/>
            <person name="Shukla S.K."/>
            <person name="Conradt J."/>
            <person name="Marquez M.C."/>
            <person name="Ventosa A."/>
            <person name="Maglia A."/>
            <person name="Peyton B.M."/>
            <person name="Pinkart H.C."/>
            <person name="Mormile M.R."/>
        </authorList>
    </citation>
    <scope>NUCLEOTIDE SEQUENCE [LARGE SCALE GENOMIC DNA]</scope>
    <source>
        <strain evidence="13 14">4CA</strain>
    </source>
</reference>
<comment type="pathway">
    <text evidence="1 10">Cofactor biosynthesis; (R)-pantothenate biosynthesis; (R)-pantoate from 3-methyl-2-oxobutanoate: step 2/2.</text>
</comment>
<dbReference type="InterPro" id="IPR050838">
    <property type="entry name" value="Ketopantoate_reductase"/>
</dbReference>
<comment type="function">
    <text evidence="10">Catalyzes the NADPH-dependent reduction of ketopantoate into pantoic acid.</text>
</comment>
<evidence type="ECO:0000256" key="1">
    <source>
        <dbReference type="ARBA" id="ARBA00004994"/>
    </source>
</evidence>
<evidence type="ECO:0000256" key="5">
    <source>
        <dbReference type="ARBA" id="ARBA00022655"/>
    </source>
</evidence>
<dbReference type="SUPFAM" id="SSF51735">
    <property type="entry name" value="NAD(P)-binding Rossmann-fold domains"/>
    <property type="match status" value="1"/>
</dbReference>
<keyword evidence="5 10" id="KW-0566">Pantothenate biosynthesis</keyword>
<protein>
    <recommendedName>
        <fullName evidence="4 10">2-dehydropantoate 2-reductase</fullName>
        <ecNumber evidence="3 10">1.1.1.169</ecNumber>
    </recommendedName>
    <alternativeName>
        <fullName evidence="8 10">Ketopantoate reductase</fullName>
    </alternativeName>
</protein>
<dbReference type="FunFam" id="1.10.1040.10:FF:000017">
    <property type="entry name" value="2-dehydropantoate 2-reductase"/>
    <property type="match status" value="1"/>
</dbReference>
<dbReference type="UniPathway" id="UPA00028">
    <property type="reaction ID" value="UER00004"/>
</dbReference>
<dbReference type="Gene3D" id="1.10.1040.10">
    <property type="entry name" value="N-(1-d-carboxylethyl)-l-norvaline Dehydrogenase, domain 2"/>
    <property type="match status" value="1"/>
</dbReference>
<dbReference type="EMBL" id="JMSZ01000016">
    <property type="protein sequence ID" value="KDE40801.1"/>
    <property type="molecule type" value="Genomic_DNA"/>
</dbReference>
<evidence type="ECO:0000313" key="13">
    <source>
        <dbReference type="EMBL" id="KDE40801.1"/>
    </source>
</evidence>
<dbReference type="EC" id="1.1.1.169" evidence="3 10"/>
<evidence type="ECO:0000256" key="3">
    <source>
        <dbReference type="ARBA" id="ARBA00013014"/>
    </source>
</evidence>
<comment type="caution">
    <text evidence="13">The sequence shown here is derived from an EMBL/GenBank/DDBJ whole genome shotgun (WGS) entry which is preliminary data.</text>
</comment>
<evidence type="ECO:0000256" key="6">
    <source>
        <dbReference type="ARBA" id="ARBA00022857"/>
    </source>
</evidence>
<dbReference type="InterPro" id="IPR013332">
    <property type="entry name" value="KPR_N"/>
</dbReference>
<accession>A0A063Y7R4</accession>
<evidence type="ECO:0000256" key="10">
    <source>
        <dbReference type="RuleBase" id="RU362068"/>
    </source>
</evidence>
<dbReference type="PATRIC" id="fig|267850.7.peg.1388"/>